<dbReference type="Proteomes" id="UP001470230">
    <property type="component" value="Unassembled WGS sequence"/>
</dbReference>
<dbReference type="Gene3D" id="1.10.10.60">
    <property type="entry name" value="Homeodomain-like"/>
    <property type="match status" value="1"/>
</dbReference>
<name>A0ABR2JXB0_9EUKA</name>
<dbReference type="EMBL" id="JAPFFF010000008">
    <property type="protein sequence ID" value="KAK8883504.1"/>
    <property type="molecule type" value="Genomic_DNA"/>
</dbReference>
<comment type="caution">
    <text evidence="1">The sequence shown here is derived from an EMBL/GenBank/DDBJ whole genome shotgun (WGS) entry which is preliminary data.</text>
</comment>
<accession>A0ABR2JXB0</accession>
<evidence type="ECO:0000313" key="1">
    <source>
        <dbReference type="EMBL" id="KAK8883504.1"/>
    </source>
</evidence>
<proteinExistence type="predicted"/>
<evidence type="ECO:0000313" key="2">
    <source>
        <dbReference type="Proteomes" id="UP001470230"/>
    </source>
</evidence>
<dbReference type="InterPro" id="IPR009057">
    <property type="entry name" value="Homeodomain-like_sf"/>
</dbReference>
<dbReference type="Pfam" id="PF13921">
    <property type="entry name" value="Myb_DNA-bind_6"/>
    <property type="match status" value="1"/>
</dbReference>
<evidence type="ECO:0008006" key="3">
    <source>
        <dbReference type="Google" id="ProtNLM"/>
    </source>
</evidence>
<reference evidence="1 2" key="1">
    <citation type="submission" date="2024-04" db="EMBL/GenBank/DDBJ databases">
        <title>Tritrichomonas musculus Genome.</title>
        <authorList>
            <person name="Alves-Ferreira E."/>
            <person name="Grigg M."/>
            <person name="Lorenzi H."/>
            <person name="Galac M."/>
        </authorList>
    </citation>
    <scope>NUCLEOTIDE SEQUENCE [LARGE SCALE GENOMIC DNA]</scope>
    <source>
        <strain evidence="1 2">EAF2021</strain>
    </source>
</reference>
<sequence>MTEPDFSDEQDEIICFLVNKLGFMEETFKIIQQKFKDKSSNEIYNRYITHIQNNNKFIWTREEDLCLVSMVECPRPYEDIKKILNKSITSLKNRYKVLREFNYLLVDYDFKINRLSNDAEEFPGI</sequence>
<keyword evidence="2" id="KW-1185">Reference proteome</keyword>
<gene>
    <name evidence="1" type="ORF">M9Y10_042596</name>
</gene>
<dbReference type="SUPFAM" id="SSF46689">
    <property type="entry name" value="Homeodomain-like"/>
    <property type="match status" value="1"/>
</dbReference>
<organism evidence="1 2">
    <name type="scientific">Tritrichomonas musculus</name>
    <dbReference type="NCBI Taxonomy" id="1915356"/>
    <lineage>
        <taxon>Eukaryota</taxon>
        <taxon>Metamonada</taxon>
        <taxon>Parabasalia</taxon>
        <taxon>Tritrichomonadida</taxon>
        <taxon>Tritrichomonadidae</taxon>
        <taxon>Tritrichomonas</taxon>
    </lineage>
</organism>
<protein>
    <recommendedName>
        <fullName evidence="3">Myb-like domain-containing protein</fullName>
    </recommendedName>
</protein>